<keyword evidence="4 12" id="KW-0548">Nucleotidyltransferase</keyword>
<gene>
    <name evidence="12" type="primary">holA</name>
    <name evidence="12" type="ORF">E4656_11555</name>
</gene>
<protein>
    <recommendedName>
        <fullName evidence="2 9">DNA polymerase III subunit delta</fullName>
        <ecNumber evidence="1 9">2.7.7.7</ecNumber>
    </recommendedName>
</protein>
<evidence type="ECO:0000259" key="10">
    <source>
        <dbReference type="Pfam" id="PF06144"/>
    </source>
</evidence>
<accession>A0A4Z0W545</accession>
<comment type="catalytic activity">
    <reaction evidence="8">
        <text>DNA(n) + a 2'-deoxyribonucleoside 5'-triphosphate = DNA(n+1) + diphosphate</text>
        <dbReference type="Rhea" id="RHEA:22508"/>
        <dbReference type="Rhea" id="RHEA-COMP:17339"/>
        <dbReference type="Rhea" id="RHEA-COMP:17340"/>
        <dbReference type="ChEBI" id="CHEBI:33019"/>
        <dbReference type="ChEBI" id="CHEBI:61560"/>
        <dbReference type="ChEBI" id="CHEBI:173112"/>
        <dbReference type="EC" id="2.7.7.7"/>
    </reaction>
</comment>
<dbReference type="InterPro" id="IPR005790">
    <property type="entry name" value="DNA_polIII_delta"/>
</dbReference>
<evidence type="ECO:0000313" key="13">
    <source>
        <dbReference type="Proteomes" id="UP000297475"/>
    </source>
</evidence>
<evidence type="ECO:0000256" key="1">
    <source>
        <dbReference type="ARBA" id="ARBA00012417"/>
    </source>
</evidence>
<keyword evidence="13" id="KW-1185">Reference proteome</keyword>
<dbReference type="EC" id="2.7.7.7" evidence="1 9"/>
<organism evidence="12 13">
    <name type="scientific">Natronospirillum operosum</name>
    <dbReference type="NCBI Taxonomy" id="2759953"/>
    <lineage>
        <taxon>Bacteria</taxon>
        <taxon>Pseudomonadati</taxon>
        <taxon>Pseudomonadota</taxon>
        <taxon>Gammaproteobacteria</taxon>
        <taxon>Oceanospirillales</taxon>
        <taxon>Natronospirillaceae</taxon>
        <taxon>Natronospirillum</taxon>
    </lineage>
</organism>
<dbReference type="EMBL" id="SRMF01000004">
    <property type="protein sequence ID" value="TGG92762.1"/>
    <property type="molecule type" value="Genomic_DNA"/>
</dbReference>
<dbReference type="CDD" id="cd18138">
    <property type="entry name" value="HLD_clamp_pol_III_delta"/>
    <property type="match status" value="1"/>
</dbReference>
<keyword evidence="6" id="KW-0239">DNA-directed DNA polymerase</keyword>
<evidence type="ECO:0000256" key="2">
    <source>
        <dbReference type="ARBA" id="ARBA00017703"/>
    </source>
</evidence>
<dbReference type="SUPFAM" id="SSF52540">
    <property type="entry name" value="P-loop containing nucleoside triphosphate hydrolases"/>
    <property type="match status" value="1"/>
</dbReference>
<evidence type="ECO:0000256" key="3">
    <source>
        <dbReference type="ARBA" id="ARBA00022679"/>
    </source>
</evidence>
<evidence type="ECO:0000256" key="9">
    <source>
        <dbReference type="NCBIfam" id="TIGR01128"/>
    </source>
</evidence>
<dbReference type="AlphaFoldDB" id="A0A4Z0W545"/>
<evidence type="ECO:0000259" key="11">
    <source>
        <dbReference type="Pfam" id="PF21694"/>
    </source>
</evidence>
<evidence type="ECO:0000256" key="8">
    <source>
        <dbReference type="ARBA" id="ARBA00049244"/>
    </source>
</evidence>
<dbReference type="RefSeq" id="WP_135483434.1">
    <property type="nucleotide sequence ID" value="NZ_SRMF01000004.1"/>
</dbReference>
<dbReference type="InterPro" id="IPR008921">
    <property type="entry name" value="DNA_pol3_clamp-load_cplx_C"/>
</dbReference>
<sequence length="332" mass="37194">MDIRPEQLSGHLQQDWKPIYVVTGQEPLLIEEALDQIRARARELGFTERRILHADAQFDWSELVAANQAMSLFSDRQIIEVQLERKPDKAGQVALAEYAASPHPDNLLLISGAVLDNSSRKAKWFRTLSQPAGVITAWPVGRQQLPGWLTQRARLLGLQLEPEAVELLAERTDGNLLAARQELQKLSLLFDQAPITTEQVLDAVVDNARFSVFDLVDALHAGDLARSQRILDSLQSEGVEPLVIQWTLTREARTLMALQGRLRAGESPANACQALRIFRQRQILAQQAANRVRPARWQGILALLQRTDSAVKGSEPLSPWLLLGQIVWRWAG</sequence>
<dbReference type="Gene3D" id="1.20.272.10">
    <property type="match status" value="1"/>
</dbReference>
<comment type="caution">
    <text evidence="12">The sequence shown here is derived from an EMBL/GenBank/DDBJ whole genome shotgun (WGS) entry which is preliminary data.</text>
</comment>
<dbReference type="InterPro" id="IPR010372">
    <property type="entry name" value="DNA_pol3_delta_N"/>
</dbReference>
<feature type="domain" description="DNA polymerase III delta N-terminal" evidence="10">
    <location>
        <begin position="20"/>
        <end position="136"/>
    </location>
</feature>
<dbReference type="GO" id="GO:0003887">
    <property type="term" value="F:DNA-directed DNA polymerase activity"/>
    <property type="evidence" value="ECO:0007669"/>
    <property type="project" value="UniProtKB-UniRule"/>
</dbReference>
<evidence type="ECO:0000256" key="4">
    <source>
        <dbReference type="ARBA" id="ARBA00022695"/>
    </source>
</evidence>
<keyword evidence="3 12" id="KW-0808">Transferase</keyword>
<feature type="domain" description="DNA polymerase III delta subunit-like C-terminal" evidence="11">
    <location>
        <begin position="211"/>
        <end position="314"/>
    </location>
</feature>
<dbReference type="Gene3D" id="3.40.50.300">
    <property type="entry name" value="P-loop containing nucleotide triphosphate hydrolases"/>
    <property type="match status" value="1"/>
</dbReference>
<evidence type="ECO:0000256" key="7">
    <source>
        <dbReference type="ARBA" id="ARBA00034754"/>
    </source>
</evidence>
<dbReference type="Pfam" id="PF06144">
    <property type="entry name" value="DNA_pol3_delta"/>
    <property type="match status" value="1"/>
</dbReference>
<dbReference type="InterPro" id="IPR027417">
    <property type="entry name" value="P-loop_NTPase"/>
</dbReference>
<dbReference type="Gene3D" id="1.10.8.60">
    <property type="match status" value="1"/>
</dbReference>
<dbReference type="GO" id="GO:0003677">
    <property type="term" value="F:DNA binding"/>
    <property type="evidence" value="ECO:0007669"/>
    <property type="project" value="InterPro"/>
</dbReference>
<evidence type="ECO:0000256" key="5">
    <source>
        <dbReference type="ARBA" id="ARBA00022705"/>
    </source>
</evidence>
<name>A0A4Z0W545_9GAMM</name>
<dbReference type="InterPro" id="IPR048466">
    <property type="entry name" value="DNA_pol3_delta-like_C"/>
</dbReference>
<reference evidence="12 13" key="1">
    <citation type="submission" date="2019-04" db="EMBL/GenBank/DDBJ databases">
        <title>Natronospirillum operosus gen. nov., sp. nov., a haloalkaliphilic satellite isolated from decaying biomass of laboratory culture of cyanobacterium Geitlerinema sp. and proposal of Natronospirillaceae fam. nov. and Saccharospirillaceae fam. nov.</title>
        <authorList>
            <person name="Kevbrin V."/>
            <person name="Boltyanskaya Y."/>
            <person name="Koziaeva V."/>
            <person name="Grouzdev D.S."/>
            <person name="Park M."/>
            <person name="Cho J."/>
        </authorList>
    </citation>
    <scope>NUCLEOTIDE SEQUENCE [LARGE SCALE GENOMIC DNA]</scope>
    <source>
        <strain evidence="12 13">G-116</strain>
    </source>
</reference>
<dbReference type="SUPFAM" id="SSF48019">
    <property type="entry name" value="post-AAA+ oligomerization domain-like"/>
    <property type="match status" value="1"/>
</dbReference>
<evidence type="ECO:0000313" key="12">
    <source>
        <dbReference type="EMBL" id="TGG92762.1"/>
    </source>
</evidence>
<proteinExistence type="inferred from homology"/>
<keyword evidence="5" id="KW-0235">DNA replication</keyword>
<dbReference type="NCBIfam" id="TIGR01128">
    <property type="entry name" value="holA"/>
    <property type="match status" value="1"/>
</dbReference>
<evidence type="ECO:0000256" key="6">
    <source>
        <dbReference type="ARBA" id="ARBA00022932"/>
    </source>
</evidence>
<dbReference type="Pfam" id="PF21694">
    <property type="entry name" value="DNA_pol3_delta_C"/>
    <property type="match status" value="1"/>
</dbReference>
<dbReference type="GO" id="GO:0006261">
    <property type="term" value="P:DNA-templated DNA replication"/>
    <property type="evidence" value="ECO:0007669"/>
    <property type="project" value="TreeGrafter"/>
</dbReference>
<dbReference type="Proteomes" id="UP000297475">
    <property type="component" value="Unassembled WGS sequence"/>
</dbReference>
<dbReference type="OrthoDB" id="9770982at2"/>
<dbReference type="PANTHER" id="PTHR34388">
    <property type="entry name" value="DNA POLYMERASE III SUBUNIT DELTA"/>
    <property type="match status" value="1"/>
</dbReference>
<dbReference type="GO" id="GO:0009360">
    <property type="term" value="C:DNA polymerase III complex"/>
    <property type="evidence" value="ECO:0007669"/>
    <property type="project" value="UniProtKB-UniRule"/>
</dbReference>
<dbReference type="PANTHER" id="PTHR34388:SF1">
    <property type="entry name" value="DNA POLYMERASE III SUBUNIT DELTA"/>
    <property type="match status" value="1"/>
</dbReference>
<comment type="similarity">
    <text evidence="7">Belongs to the DNA polymerase HolA subunit family.</text>
</comment>